<evidence type="ECO:0000256" key="3">
    <source>
        <dbReference type="ARBA" id="ARBA00022448"/>
    </source>
</evidence>
<keyword evidence="4 9" id="KW-0812">Transmembrane</keyword>
<dbReference type="WBParaSite" id="scf7180000422133.g8380">
    <property type="protein sequence ID" value="scf7180000422133.g8380"/>
    <property type="gene ID" value="scf7180000422133.g8380"/>
</dbReference>
<sequence length="117" mass="13146">MYRDLLAGYIAGSSGTLIGYPLDILKTRVQLNKNLSVGFTKIAKEILQKEGIFAFYKGMAAPFISAGLINSLLFSGYTLTLKELQNNKKSEKDFKTIEGTNPNNIKFFEIKKKIKFK</sequence>
<organism evidence="12 13">
    <name type="scientific">Meloidogyne floridensis</name>
    <dbReference type="NCBI Taxonomy" id="298350"/>
    <lineage>
        <taxon>Eukaryota</taxon>
        <taxon>Metazoa</taxon>
        <taxon>Ecdysozoa</taxon>
        <taxon>Nematoda</taxon>
        <taxon>Chromadorea</taxon>
        <taxon>Rhabditida</taxon>
        <taxon>Tylenchina</taxon>
        <taxon>Tylenchomorpha</taxon>
        <taxon>Tylenchoidea</taxon>
        <taxon>Meloidogynidae</taxon>
        <taxon>Meloidogyninae</taxon>
        <taxon>Meloidogyne</taxon>
    </lineage>
</organism>
<dbReference type="GO" id="GO:0022857">
    <property type="term" value="F:transmembrane transporter activity"/>
    <property type="evidence" value="ECO:0007669"/>
    <property type="project" value="TreeGrafter"/>
</dbReference>
<dbReference type="InterPro" id="IPR023395">
    <property type="entry name" value="MCP_dom_sf"/>
</dbReference>
<evidence type="ECO:0000256" key="8">
    <source>
        <dbReference type="ARBA" id="ARBA00023136"/>
    </source>
</evidence>
<feature type="repeat" description="Solcar" evidence="9">
    <location>
        <begin position="1"/>
        <end position="83"/>
    </location>
</feature>
<evidence type="ECO:0000256" key="9">
    <source>
        <dbReference type="PROSITE-ProRule" id="PRU00282"/>
    </source>
</evidence>
<evidence type="ECO:0000313" key="12">
    <source>
        <dbReference type="Proteomes" id="UP000887560"/>
    </source>
</evidence>
<dbReference type="InterPro" id="IPR018108">
    <property type="entry name" value="MCP_transmembrane"/>
</dbReference>
<keyword evidence="3 10" id="KW-0813">Transport</keyword>
<evidence type="ECO:0000256" key="11">
    <source>
        <dbReference type="SAM" id="Phobius"/>
    </source>
</evidence>
<evidence type="ECO:0000256" key="1">
    <source>
        <dbReference type="ARBA" id="ARBA00004225"/>
    </source>
</evidence>
<protein>
    <submittedName>
        <fullName evidence="13">Mitochondrial carrier protein</fullName>
    </submittedName>
</protein>
<accession>A0A915NZT2</accession>
<reference evidence="13" key="1">
    <citation type="submission" date="2022-11" db="UniProtKB">
        <authorList>
            <consortium name="WormBaseParasite"/>
        </authorList>
    </citation>
    <scope>IDENTIFICATION</scope>
</reference>
<evidence type="ECO:0000313" key="13">
    <source>
        <dbReference type="WBParaSite" id="scf7180000422133.g8380"/>
    </source>
</evidence>
<comment type="similarity">
    <text evidence="2 10">Belongs to the mitochondrial carrier (TC 2.A.29) family.</text>
</comment>
<evidence type="ECO:0000256" key="4">
    <source>
        <dbReference type="ARBA" id="ARBA00022692"/>
    </source>
</evidence>
<evidence type="ECO:0000256" key="2">
    <source>
        <dbReference type="ARBA" id="ARBA00006375"/>
    </source>
</evidence>
<dbReference type="SUPFAM" id="SSF103506">
    <property type="entry name" value="Mitochondrial carrier"/>
    <property type="match status" value="1"/>
</dbReference>
<comment type="subcellular location">
    <subcellularLocation>
        <location evidence="1">Mitochondrion membrane</location>
        <topology evidence="1">Multi-pass membrane protein</topology>
    </subcellularLocation>
</comment>
<dbReference type="Gene3D" id="1.50.40.10">
    <property type="entry name" value="Mitochondrial carrier domain"/>
    <property type="match status" value="1"/>
</dbReference>
<dbReference type="Pfam" id="PF00153">
    <property type="entry name" value="Mito_carr"/>
    <property type="match status" value="1"/>
</dbReference>
<name>A0A915NZT2_9BILA</name>
<proteinExistence type="inferred from homology"/>
<dbReference type="PROSITE" id="PS50920">
    <property type="entry name" value="SOLCAR"/>
    <property type="match status" value="1"/>
</dbReference>
<dbReference type="GO" id="GO:0031966">
    <property type="term" value="C:mitochondrial membrane"/>
    <property type="evidence" value="ECO:0007669"/>
    <property type="project" value="UniProtKB-SubCell"/>
</dbReference>
<dbReference type="Proteomes" id="UP000887560">
    <property type="component" value="Unplaced"/>
</dbReference>
<feature type="transmembrane region" description="Helical" evidence="11">
    <location>
        <begin position="59"/>
        <end position="79"/>
    </location>
</feature>
<evidence type="ECO:0000256" key="7">
    <source>
        <dbReference type="ARBA" id="ARBA00023128"/>
    </source>
</evidence>
<keyword evidence="6 11" id="KW-1133">Transmembrane helix</keyword>
<dbReference type="PANTHER" id="PTHR45624">
    <property type="entry name" value="MITOCHONDRIAL BASIC AMINO ACIDS TRANSPORTER-RELATED"/>
    <property type="match status" value="1"/>
</dbReference>
<keyword evidence="7" id="KW-0496">Mitochondrion</keyword>
<dbReference type="AlphaFoldDB" id="A0A915NZT2"/>
<keyword evidence="5" id="KW-0677">Repeat</keyword>
<keyword evidence="8 9" id="KW-0472">Membrane</keyword>
<evidence type="ECO:0000256" key="6">
    <source>
        <dbReference type="ARBA" id="ARBA00022989"/>
    </source>
</evidence>
<dbReference type="PANTHER" id="PTHR45624:SF10">
    <property type="entry name" value="SLC (SOLUTE CARRIER) HOMOLOG"/>
    <property type="match status" value="1"/>
</dbReference>
<dbReference type="InterPro" id="IPR050567">
    <property type="entry name" value="Mitochondrial_Carrier"/>
</dbReference>
<evidence type="ECO:0000256" key="10">
    <source>
        <dbReference type="RuleBase" id="RU000488"/>
    </source>
</evidence>
<evidence type="ECO:0000256" key="5">
    <source>
        <dbReference type="ARBA" id="ARBA00022737"/>
    </source>
</evidence>
<keyword evidence="12" id="KW-1185">Reference proteome</keyword>